<feature type="compositionally biased region" description="Basic and acidic residues" evidence="1">
    <location>
        <begin position="34"/>
        <end position="52"/>
    </location>
</feature>
<feature type="region of interest" description="Disordered" evidence="1">
    <location>
        <begin position="29"/>
        <end position="52"/>
    </location>
</feature>
<gene>
    <name evidence="2" type="ORF">EYF80_038671</name>
</gene>
<evidence type="ECO:0000256" key="1">
    <source>
        <dbReference type="SAM" id="MobiDB-lite"/>
    </source>
</evidence>
<evidence type="ECO:0000313" key="3">
    <source>
        <dbReference type="Proteomes" id="UP000314294"/>
    </source>
</evidence>
<dbReference type="AlphaFoldDB" id="A0A4Z2GD15"/>
<dbReference type="Proteomes" id="UP000314294">
    <property type="component" value="Unassembled WGS sequence"/>
</dbReference>
<proteinExistence type="predicted"/>
<dbReference type="EMBL" id="SRLO01000593">
    <property type="protein sequence ID" value="TNN51150.1"/>
    <property type="molecule type" value="Genomic_DNA"/>
</dbReference>
<comment type="caution">
    <text evidence="2">The sequence shown here is derived from an EMBL/GenBank/DDBJ whole genome shotgun (WGS) entry which is preliminary data.</text>
</comment>
<reference evidence="2 3" key="1">
    <citation type="submission" date="2019-03" db="EMBL/GenBank/DDBJ databases">
        <title>First draft genome of Liparis tanakae, snailfish: a comprehensive survey of snailfish specific genes.</title>
        <authorList>
            <person name="Kim W."/>
            <person name="Song I."/>
            <person name="Jeong J.-H."/>
            <person name="Kim D."/>
            <person name="Kim S."/>
            <person name="Ryu S."/>
            <person name="Song J.Y."/>
            <person name="Lee S.K."/>
        </authorList>
    </citation>
    <scope>NUCLEOTIDE SEQUENCE [LARGE SCALE GENOMIC DNA]</scope>
    <source>
        <tissue evidence="2">Muscle</tissue>
    </source>
</reference>
<organism evidence="2 3">
    <name type="scientific">Liparis tanakae</name>
    <name type="common">Tanaka's snailfish</name>
    <dbReference type="NCBI Taxonomy" id="230148"/>
    <lineage>
        <taxon>Eukaryota</taxon>
        <taxon>Metazoa</taxon>
        <taxon>Chordata</taxon>
        <taxon>Craniata</taxon>
        <taxon>Vertebrata</taxon>
        <taxon>Euteleostomi</taxon>
        <taxon>Actinopterygii</taxon>
        <taxon>Neopterygii</taxon>
        <taxon>Teleostei</taxon>
        <taxon>Neoteleostei</taxon>
        <taxon>Acanthomorphata</taxon>
        <taxon>Eupercaria</taxon>
        <taxon>Perciformes</taxon>
        <taxon>Cottioidei</taxon>
        <taxon>Cottales</taxon>
        <taxon>Liparidae</taxon>
        <taxon>Liparis</taxon>
    </lineage>
</organism>
<accession>A0A4Z2GD15</accession>
<protein>
    <submittedName>
        <fullName evidence="2">Uncharacterized protein</fullName>
    </submittedName>
</protein>
<name>A0A4Z2GD15_9TELE</name>
<sequence>MGGLTPCHVYTYNTHSGAVLIFNEMQRLTQGHGGGDRNTSELDKAPQNDYGH</sequence>
<evidence type="ECO:0000313" key="2">
    <source>
        <dbReference type="EMBL" id="TNN51150.1"/>
    </source>
</evidence>
<keyword evidence="3" id="KW-1185">Reference proteome</keyword>